<dbReference type="AlphaFoldDB" id="A0A0A9E5W2"/>
<reference evidence="2" key="1">
    <citation type="submission" date="2014-09" db="EMBL/GenBank/DDBJ databases">
        <authorList>
            <person name="Magalhaes I.L.F."/>
            <person name="Oliveira U."/>
            <person name="Santos F.R."/>
            <person name="Vidigal T.H.D.A."/>
            <person name="Brescovit A.D."/>
            <person name="Santos A.J."/>
        </authorList>
    </citation>
    <scope>NUCLEOTIDE SEQUENCE</scope>
    <source>
        <tissue evidence="2">Shoot tissue taken approximately 20 cm above the soil surface</tissue>
    </source>
</reference>
<protein>
    <submittedName>
        <fullName evidence="2">Uncharacterized protein</fullName>
    </submittedName>
</protein>
<accession>A0A0A9E5W2</accession>
<feature type="signal peptide" evidence="1">
    <location>
        <begin position="1"/>
        <end position="34"/>
    </location>
</feature>
<organism evidence="2">
    <name type="scientific">Arundo donax</name>
    <name type="common">Giant reed</name>
    <name type="synonym">Donax arundinaceus</name>
    <dbReference type="NCBI Taxonomy" id="35708"/>
    <lineage>
        <taxon>Eukaryota</taxon>
        <taxon>Viridiplantae</taxon>
        <taxon>Streptophyta</taxon>
        <taxon>Embryophyta</taxon>
        <taxon>Tracheophyta</taxon>
        <taxon>Spermatophyta</taxon>
        <taxon>Magnoliopsida</taxon>
        <taxon>Liliopsida</taxon>
        <taxon>Poales</taxon>
        <taxon>Poaceae</taxon>
        <taxon>PACMAD clade</taxon>
        <taxon>Arundinoideae</taxon>
        <taxon>Arundineae</taxon>
        <taxon>Arundo</taxon>
    </lineage>
</organism>
<sequence>MQYSNHETFIFCPSCVACTLFVLLDANESYTVQAENKYKYQTQLSKLYHPFLAIYRQTRTTSMIPIPWRGRVKGFTSPLLCIYNNYDEDGEIKTQSARRPTPLVDVISSNKLDYLVALIKRRPWQGTRGWR</sequence>
<proteinExistence type="predicted"/>
<evidence type="ECO:0000256" key="1">
    <source>
        <dbReference type="SAM" id="SignalP"/>
    </source>
</evidence>
<keyword evidence="1" id="KW-0732">Signal</keyword>
<name>A0A0A9E5W2_ARUDO</name>
<feature type="chain" id="PRO_5002043948" evidence="1">
    <location>
        <begin position="35"/>
        <end position="131"/>
    </location>
</feature>
<dbReference type="EMBL" id="GBRH01203472">
    <property type="protein sequence ID" value="JAD94423.1"/>
    <property type="molecule type" value="Transcribed_RNA"/>
</dbReference>
<evidence type="ECO:0000313" key="2">
    <source>
        <dbReference type="EMBL" id="JAD94423.1"/>
    </source>
</evidence>
<reference evidence="2" key="2">
    <citation type="journal article" date="2015" name="Data Brief">
        <title>Shoot transcriptome of the giant reed, Arundo donax.</title>
        <authorList>
            <person name="Barrero R.A."/>
            <person name="Guerrero F.D."/>
            <person name="Moolhuijzen P."/>
            <person name="Goolsby J.A."/>
            <person name="Tidwell J."/>
            <person name="Bellgard S.E."/>
            <person name="Bellgard M.I."/>
        </authorList>
    </citation>
    <scope>NUCLEOTIDE SEQUENCE</scope>
    <source>
        <tissue evidence="2">Shoot tissue taken approximately 20 cm above the soil surface</tissue>
    </source>
</reference>